<feature type="chain" id="PRO_5024954547" description="PEP-CTERM protein-sorting domain-containing protein" evidence="1">
    <location>
        <begin position="23"/>
        <end position="200"/>
    </location>
</feature>
<dbReference type="InterPro" id="IPR013424">
    <property type="entry name" value="Ice-binding_C"/>
</dbReference>
<organism evidence="2 3">
    <name type="scientific">Lacipirellula parvula</name>
    <dbReference type="NCBI Taxonomy" id="2650471"/>
    <lineage>
        <taxon>Bacteria</taxon>
        <taxon>Pseudomonadati</taxon>
        <taxon>Planctomycetota</taxon>
        <taxon>Planctomycetia</taxon>
        <taxon>Pirellulales</taxon>
        <taxon>Lacipirellulaceae</taxon>
        <taxon>Lacipirellula</taxon>
    </lineage>
</organism>
<evidence type="ECO:0000313" key="2">
    <source>
        <dbReference type="EMBL" id="BBO31466.1"/>
    </source>
</evidence>
<accession>A0A5K7XAU9</accession>
<evidence type="ECO:0008006" key="4">
    <source>
        <dbReference type="Google" id="ProtNLM"/>
    </source>
</evidence>
<reference evidence="3" key="1">
    <citation type="submission" date="2019-10" db="EMBL/GenBank/DDBJ databases">
        <title>Lacipirellula parvula gen. nov., sp. nov., representing a lineage of planctomycetes widespread in freshwater anoxic habitats, and description of the family Lacipirellulaceae.</title>
        <authorList>
            <person name="Dedysh S.N."/>
            <person name="Kulichevskaya I.S."/>
            <person name="Beletsky A.V."/>
            <person name="Rakitin A.L."/>
            <person name="Mardanov A.V."/>
            <person name="Ivanova A.A."/>
            <person name="Saltykova V.X."/>
            <person name="Rijpstra W.I.C."/>
            <person name="Sinninghe Damste J.S."/>
            <person name="Ravin N.V."/>
        </authorList>
    </citation>
    <scope>NUCLEOTIDE SEQUENCE [LARGE SCALE GENOMIC DNA]</scope>
    <source>
        <strain evidence="3">PX69</strain>
    </source>
</reference>
<evidence type="ECO:0000313" key="3">
    <source>
        <dbReference type="Proteomes" id="UP000326837"/>
    </source>
</evidence>
<evidence type="ECO:0000256" key="1">
    <source>
        <dbReference type="SAM" id="SignalP"/>
    </source>
</evidence>
<gene>
    <name evidence="2" type="ORF">PLANPX_1078</name>
</gene>
<keyword evidence="1" id="KW-0732">Signal</keyword>
<dbReference type="Proteomes" id="UP000326837">
    <property type="component" value="Chromosome"/>
</dbReference>
<dbReference type="KEGG" id="lpav:PLANPX_1078"/>
<dbReference type="AlphaFoldDB" id="A0A5K7XAU9"/>
<feature type="signal peptide" evidence="1">
    <location>
        <begin position="1"/>
        <end position="22"/>
    </location>
</feature>
<protein>
    <recommendedName>
        <fullName evidence="4">PEP-CTERM protein-sorting domain-containing protein</fullName>
    </recommendedName>
</protein>
<dbReference type="RefSeq" id="WP_172991870.1">
    <property type="nucleotide sequence ID" value="NZ_AP021861.1"/>
</dbReference>
<dbReference type="NCBIfam" id="TIGR02595">
    <property type="entry name" value="PEP_CTERM"/>
    <property type="match status" value="1"/>
</dbReference>
<proteinExistence type="predicted"/>
<dbReference type="EMBL" id="AP021861">
    <property type="protein sequence ID" value="BBO31466.1"/>
    <property type="molecule type" value="Genomic_DNA"/>
</dbReference>
<sequence>MLRYLQLAIGLAFCCWSASGRAEFLSLTHNAEKTIWTVYLNGGALNGNFNAISFEAVPTGGAIFEAVSAGLGGIPRPPGMKFTYRNRALDIDPDDPDLPGIGKGWTVLSPVNIATKVAFSGGPLGKTISTAAEPDGKLFLANFYTPTSPGGTFSARVILVNGITTVADETLVPPLVPEPTACGLLLLGMVGVAAVRRGRS</sequence>
<name>A0A5K7XAU9_9BACT</name>
<keyword evidence="3" id="KW-1185">Reference proteome</keyword>